<reference evidence="1 2" key="1">
    <citation type="submission" date="2013-06" db="EMBL/GenBank/DDBJ databases">
        <authorList>
            <person name="Weinstock G."/>
            <person name="Sodergren E."/>
            <person name="Lobos E.A."/>
            <person name="Fulton L."/>
            <person name="Fulton R."/>
            <person name="Courtney L."/>
            <person name="Fronick C."/>
            <person name="O'Laughlin M."/>
            <person name="Godfrey J."/>
            <person name="Wilson R.M."/>
            <person name="Miner T."/>
            <person name="Farmer C."/>
            <person name="Delehaunty K."/>
            <person name="Cordes M."/>
            <person name="Minx P."/>
            <person name="Tomlinson C."/>
            <person name="Chen J."/>
            <person name="Wollam A."/>
            <person name="Pepin K.H."/>
            <person name="Bhonagiri V."/>
            <person name="Zhang X."/>
            <person name="Warren W."/>
            <person name="Mitreva M."/>
            <person name="Mardis E.R."/>
            <person name="Wilson R.K."/>
        </authorList>
    </citation>
    <scope>NUCLEOTIDE SEQUENCE [LARGE SCALE GENOMIC DNA]</scope>
    <source>
        <strain evidence="1 2">F0570</strain>
    </source>
</reference>
<dbReference type="Proteomes" id="UP000016630">
    <property type="component" value="Unassembled WGS sequence"/>
</dbReference>
<organism evidence="1 2">
    <name type="scientific">Porphyromonas gingivalis F0570</name>
    <dbReference type="NCBI Taxonomy" id="1227271"/>
    <lineage>
        <taxon>Bacteria</taxon>
        <taxon>Pseudomonadati</taxon>
        <taxon>Bacteroidota</taxon>
        <taxon>Bacteroidia</taxon>
        <taxon>Bacteroidales</taxon>
        <taxon>Porphyromonadaceae</taxon>
        <taxon>Porphyromonas</taxon>
    </lineage>
</organism>
<gene>
    <name evidence="1" type="ORF">HMPREF1555_01474</name>
</gene>
<evidence type="ECO:0000313" key="1">
    <source>
        <dbReference type="EMBL" id="ERJ65333.1"/>
    </source>
</evidence>
<proteinExistence type="predicted"/>
<evidence type="ECO:0000313" key="2">
    <source>
        <dbReference type="Proteomes" id="UP000016630"/>
    </source>
</evidence>
<name>A0A0E2LQ09_PORGN</name>
<dbReference type="AlphaFoldDB" id="A0A0E2LQ09"/>
<sequence>MFLFRSSTEEEYTLISFSQKAINLSAKYFELFGEIVITILQNSYNYPVK</sequence>
<comment type="caution">
    <text evidence="1">The sequence shown here is derived from an EMBL/GenBank/DDBJ whole genome shotgun (WGS) entry which is preliminary data.</text>
</comment>
<protein>
    <submittedName>
        <fullName evidence="1">Uncharacterized protein</fullName>
    </submittedName>
</protein>
<dbReference type="EMBL" id="AWUW01000106">
    <property type="protein sequence ID" value="ERJ65333.1"/>
    <property type="molecule type" value="Genomic_DNA"/>
</dbReference>
<dbReference type="HOGENOM" id="CLU_3139011_0_0_10"/>
<dbReference type="PATRIC" id="fig|1227271.3.peg.1290"/>
<accession>A0A0E2LQ09</accession>